<organism evidence="4 5">
    <name type="scientific">Pilimelia anulata</name>
    <dbReference type="NCBI Taxonomy" id="53371"/>
    <lineage>
        <taxon>Bacteria</taxon>
        <taxon>Bacillati</taxon>
        <taxon>Actinomycetota</taxon>
        <taxon>Actinomycetes</taxon>
        <taxon>Micromonosporales</taxon>
        <taxon>Micromonosporaceae</taxon>
        <taxon>Pilimelia</taxon>
    </lineage>
</organism>
<dbReference type="RefSeq" id="WP_189171237.1">
    <property type="nucleotide sequence ID" value="NZ_BMQB01000008.1"/>
</dbReference>
<dbReference type="AlphaFoldDB" id="A0A8J3FCV9"/>
<evidence type="ECO:0000256" key="2">
    <source>
        <dbReference type="ARBA" id="ARBA00023315"/>
    </source>
</evidence>
<reference evidence="4" key="2">
    <citation type="submission" date="2020-09" db="EMBL/GenBank/DDBJ databases">
        <authorList>
            <person name="Sun Q."/>
            <person name="Ohkuma M."/>
        </authorList>
    </citation>
    <scope>NUCLEOTIDE SEQUENCE</scope>
    <source>
        <strain evidence="4">JCM 3090</strain>
    </source>
</reference>
<reference evidence="4" key="1">
    <citation type="journal article" date="2014" name="Int. J. Syst. Evol. Microbiol.">
        <title>Complete genome sequence of Corynebacterium casei LMG S-19264T (=DSM 44701T), isolated from a smear-ripened cheese.</title>
        <authorList>
            <consortium name="US DOE Joint Genome Institute (JGI-PGF)"/>
            <person name="Walter F."/>
            <person name="Albersmeier A."/>
            <person name="Kalinowski J."/>
            <person name="Ruckert C."/>
        </authorList>
    </citation>
    <scope>NUCLEOTIDE SEQUENCE</scope>
    <source>
        <strain evidence="4">JCM 3090</strain>
    </source>
</reference>
<dbReference type="InterPro" id="IPR016181">
    <property type="entry name" value="Acyl_CoA_acyltransferase"/>
</dbReference>
<keyword evidence="2" id="KW-0012">Acyltransferase</keyword>
<comment type="caution">
    <text evidence="4">The sequence shown here is derived from an EMBL/GenBank/DDBJ whole genome shotgun (WGS) entry which is preliminary data.</text>
</comment>
<dbReference type="Proteomes" id="UP000649739">
    <property type="component" value="Unassembled WGS sequence"/>
</dbReference>
<dbReference type="EMBL" id="BMQB01000008">
    <property type="protein sequence ID" value="GGK01859.1"/>
    <property type="molecule type" value="Genomic_DNA"/>
</dbReference>
<evidence type="ECO:0000256" key="1">
    <source>
        <dbReference type="ARBA" id="ARBA00022679"/>
    </source>
</evidence>
<gene>
    <name evidence="4" type="ORF">GCM10010123_34730</name>
</gene>
<evidence type="ECO:0000259" key="3">
    <source>
        <dbReference type="PROSITE" id="PS51186"/>
    </source>
</evidence>
<dbReference type="PROSITE" id="PS51186">
    <property type="entry name" value="GNAT"/>
    <property type="match status" value="2"/>
</dbReference>
<keyword evidence="5" id="KW-1185">Reference proteome</keyword>
<evidence type="ECO:0000313" key="4">
    <source>
        <dbReference type="EMBL" id="GGK01859.1"/>
    </source>
</evidence>
<keyword evidence="1" id="KW-0808">Transferase</keyword>
<dbReference type="CDD" id="cd04301">
    <property type="entry name" value="NAT_SF"/>
    <property type="match status" value="1"/>
</dbReference>
<feature type="domain" description="N-acetyltransferase" evidence="3">
    <location>
        <begin position="2"/>
        <end position="154"/>
    </location>
</feature>
<name>A0A8J3FCV9_9ACTN</name>
<protein>
    <submittedName>
        <fullName evidence="4">Phosphinothricin acetyltransferase</fullName>
    </submittedName>
</protein>
<dbReference type="PANTHER" id="PTHR43877">
    <property type="entry name" value="AMINOALKYLPHOSPHONATE N-ACETYLTRANSFERASE-RELATED-RELATED"/>
    <property type="match status" value="1"/>
</dbReference>
<accession>A0A8J3FCV9</accession>
<sequence>MTTIRPAGPADLPHFHRLRTAVAPWQAGTEAGLRQRWARDDADPRAGAARFVAERDGAVLGTGRAHLNTMTSEPGQAHVQVIVDEPARRQQVGSVLLARLLEHLAGVGARRVTAWGPATLPTAGFAAGHGFRPVDESRISRLDLANPPPAEPLPPGVTVLPWSAVDPDELYSVDTATMADEPGTVSFDRVSRADWDADVWTRLDLDKDLSTATLVDGRCVAVALLDADRAGGRVLSAGTGTLREFRGQGYARLAKIEALRRAAAAGLRAAYAGNDAVNAPMLAVNTRLGYRPADIEWCYLRRLDS</sequence>
<dbReference type="Pfam" id="PF00583">
    <property type="entry name" value="Acetyltransf_1"/>
    <property type="match status" value="1"/>
</dbReference>
<dbReference type="SUPFAM" id="SSF55729">
    <property type="entry name" value="Acyl-CoA N-acyltransferases (Nat)"/>
    <property type="match status" value="2"/>
</dbReference>
<evidence type="ECO:0000313" key="5">
    <source>
        <dbReference type="Proteomes" id="UP000649739"/>
    </source>
</evidence>
<dbReference type="GO" id="GO:0016747">
    <property type="term" value="F:acyltransferase activity, transferring groups other than amino-acyl groups"/>
    <property type="evidence" value="ECO:0007669"/>
    <property type="project" value="InterPro"/>
</dbReference>
<dbReference type="Gene3D" id="3.40.630.30">
    <property type="match status" value="1"/>
</dbReference>
<feature type="domain" description="N-acetyltransferase" evidence="3">
    <location>
        <begin position="171"/>
        <end position="305"/>
    </location>
</feature>
<dbReference type="InterPro" id="IPR000182">
    <property type="entry name" value="GNAT_dom"/>
</dbReference>
<dbReference type="InterPro" id="IPR050832">
    <property type="entry name" value="Bact_Acetyltransf"/>
</dbReference>
<dbReference type="PANTHER" id="PTHR43877:SF1">
    <property type="entry name" value="ACETYLTRANSFERASE"/>
    <property type="match status" value="1"/>
</dbReference>
<proteinExistence type="predicted"/>